<proteinExistence type="predicted"/>
<dbReference type="Proteomes" id="UP000754883">
    <property type="component" value="Unassembled WGS sequence"/>
</dbReference>
<dbReference type="AlphaFoldDB" id="A0A9N9UYA4"/>
<protein>
    <submittedName>
        <fullName evidence="1">Uncharacterized protein</fullName>
    </submittedName>
</protein>
<dbReference type="EMBL" id="CABFNO020001566">
    <property type="protein sequence ID" value="CAH0004350.1"/>
    <property type="molecule type" value="Genomic_DNA"/>
</dbReference>
<comment type="caution">
    <text evidence="1">The sequence shown here is derived from an EMBL/GenBank/DDBJ whole genome shotgun (WGS) entry which is preliminary data.</text>
</comment>
<name>A0A9N9UYA4_9HYPO</name>
<feature type="non-terminal residue" evidence="1">
    <location>
        <position position="88"/>
    </location>
</feature>
<organism evidence="1 2">
    <name type="scientific">Clonostachys byssicola</name>
    <dbReference type="NCBI Taxonomy" id="160290"/>
    <lineage>
        <taxon>Eukaryota</taxon>
        <taxon>Fungi</taxon>
        <taxon>Dikarya</taxon>
        <taxon>Ascomycota</taxon>
        <taxon>Pezizomycotina</taxon>
        <taxon>Sordariomycetes</taxon>
        <taxon>Hypocreomycetidae</taxon>
        <taxon>Hypocreales</taxon>
        <taxon>Bionectriaceae</taxon>
        <taxon>Clonostachys</taxon>
    </lineage>
</organism>
<evidence type="ECO:0000313" key="2">
    <source>
        <dbReference type="Proteomes" id="UP000754883"/>
    </source>
</evidence>
<gene>
    <name evidence="1" type="ORF">CBYS24578_00011890</name>
</gene>
<evidence type="ECO:0000313" key="1">
    <source>
        <dbReference type="EMBL" id="CAH0004350.1"/>
    </source>
</evidence>
<accession>A0A9N9UYA4</accession>
<reference evidence="1" key="1">
    <citation type="submission" date="2021-10" db="EMBL/GenBank/DDBJ databases">
        <authorList>
            <person name="Piombo E."/>
        </authorList>
    </citation>
    <scope>NUCLEOTIDE SEQUENCE</scope>
</reference>
<sequence>MSELVSMAIGMAKNLSQGSQYASGLHQYTQGLEIVATVPPEVSSPESLFPVLRTQPWMTPGLAKGQSASQIPYLCECPSSAGRFWAMR</sequence>
<keyword evidence="2" id="KW-1185">Reference proteome</keyword>